<dbReference type="GO" id="GO:0006635">
    <property type="term" value="P:fatty acid beta-oxidation"/>
    <property type="evidence" value="ECO:0007669"/>
    <property type="project" value="TreeGrafter"/>
</dbReference>
<dbReference type="EMBL" id="NDIQ01000021">
    <property type="protein sequence ID" value="PRT54286.1"/>
    <property type="molecule type" value="Genomic_DNA"/>
</dbReference>
<keyword evidence="4 7" id="KW-0012">Acyltransferase</keyword>
<dbReference type="GeneID" id="36515654"/>
<feature type="active site" description="Proton acceptor" evidence="6">
    <location>
        <position position="379"/>
    </location>
</feature>
<comment type="similarity">
    <text evidence="1 7">Belongs to the thiolase-like superfamily. Thiolase family.</text>
</comment>
<dbReference type="Pfam" id="PF02803">
    <property type="entry name" value="Thiolase_C"/>
    <property type="match status" value="1"/>
</dbReference>
<dbReference type="GO" id="GO:0003985">
    <property type="term" value="F:acetyl-CoA C-acetyltransferase activity"/>
    <property type="evidence" value="ECO:0007669"/>
    <property type="project" value="UniProtKB-EC"/>
</dbReference>
<evidence type="ECO:0000313" key="10">
    <source>
        <dbReference type="EMBL" id="PRT54286.1"/>
    </source>
</evidence>
<gene>
    <name evidence="10" type="ORF">B9G98_01906</name>
</gene>
<dbReference type="InterPro" id="IPR020613">
    <property type="entry name" value="Thiolase_CS"/>
</dbReference>
<dbReference type="InterPro" id="IPR020615">
    <property type="entry name" value="Thiolase_acyl_enz_int_AS"/>
</dbReference>
<evidence type="ECO:0000256" key="1">
    <source>
        <dbReference type="ARBA" id="ARBA00010982"/>
    </source>
</evidence>
<dbReference type="AlphaFoldDB" id="A0A2T0FH24"/>
<evidence type="ECO:0000256" key="3">
    <source>
        <dbReference type="ARBA" id="ARBA00022679"/>
    </source>
</evidence>
<sequence>MSDVYIVSVARTPIGSLLGNLSSLNYVDLGSHAVKAALSRAPQLKAEDVDEIIFGNVYSANVGQAPARQVALKSGLSTRVVATTINKVCASGLKAIMLGAQVIMTGGADVVVAGGAESMTNVPHYVPNMRTGVKFGGAGIVDGIERDGLHDAYSAEPMGVAAEDTAAEHNVSREQQDDYAVETYKRAQAATKAGKFTEIAPIEIPGVRGKPGKTISEDEEQSRLDEARLRTARTVFKKDGTVTAPNASPINDGGAAVILVSAAKVKELGLKPLARVVSFADAAQEPIKFPTTPALATKKALERAKLSVDDIDYFEFNEAFSVVGVAVSKLLNVPAEKVNVYGGAVALGHPLGCSGARIVTTLTSVLRQEGGRYGVASICNGGGGASAIVIENLLPQSQL</sequence>
<dbReference type="Gene3D" id="3.40.47.10">
    <property type="match status" value="1"/>
</dbReference>
<dbReference type="CDD" id="cd00751">
    <property type="entry name" value="thiolase"/>
    <property type="match status" value="1"/>
</dbReference>
<feature type="active site" description="Proton acceptor" evidence="6">
    <location>
        <position position="349"/>
    </location>
</feature>
<dbReference type="PIRSF" id="PIRSF000429">
    <property type="entry name" value="Ac-CoA_Ac_transf"/>
    <property type="match status" value="1"/>
</dbReference>
<feature type="domain" description="Thiolase C-terminal" evidence="9">
    <location>
        <begin position="270"/>
        <end position="391"/>
    </location>
</feature>
<keyword evidence="11" id="KW-1185">Reference proteome</keyword>
<evidence type="ECO:0000256" key="4">
    <source>
        <dbReference type="ARBA" id="ARBA00023315"/>
    </source>
</evidence>
<dbReference type="PROSITE" id="PS00098">
    <property type="entry name" value="THIOLASE_1"/>
    <property type="match status" value="1"/>
</dbReference>
<reference evidence="10 11" key="1">
    <citation type="submission" date="2017-04" db="EMBL/GenBank/DDBJ databases">
        <title>Genome sequencing of [Candida] sorbophila.</title>
        <authorList>
            <person name="Ahn J.O."/>
        </authorList>
    </citation>
    <scope>NUCLEOTIDE SEQUENCE [LARGE SCALE GENOMIC DNA]</scope>
    <source>
        <strain evidence="10 11">DS02</strain>
    </source>
</reference>
<dbReference type="PANTHER" id="PTHR18919:SF165">
    <property type="entry name" value="ACETYL-COA ACETYLTRANSFERASE"/>
    <property type="match status" value="1"/>
</dbReference>
<evidence type="ECO:0000259" key="9">
    <source>
        <dbReference type="Pfam" id="PF02803"/>
    </source>
</evidence>
<protein>
    <recommendedName>
        <fullName evidence="2">acetyl-CoA C-acetyltransferase</fullName>
        <ecNumber evidence="2">2.3.1.9</ecNumber>
    </recommendedName>
</protein>
<dbReference type="InterPro" id="IPR002155">
    <property type="entry name" value="Thiolase"/>
</dbReference>
<comment type="pathway">
    <text evidence="5">Metabolic intermediate biosynthesis; (R)-mevalonate biosynthesis; (R)-mevalonate from acetyl-CoA: step 1/3.</text>
</comment>
<dbReference type="PROSITE" id="PS00737">
    <property type="entry name" value="THIOLASE_2"/>
    <property type="match status" value="1"/>
</dbReference>
<feature type="active site" description="Acyl-thioester intermediate" evidence="6">
    <location>
        <position position="89"/>
    </location>
</feature>
<dbReference type="PANTHER" id="PTHR18919">
    <property type="entry name" value="ACETYL-COA C-ACYLTRANSFERASE"/>
    <property type="match status" value="1"/>
</dbReference>
<dbReference type="FunFam" id="3.40.47.10:FF:000007">
    <property type="entry name" value="acetyl-CoA acetyltransferase, mitochondrial"/>
    <property type="match status" value="1"/>
</dbReference>
<dbReference type="InterPro" id="IPR020616">
    <property type="entry name" value="Thiolase_N"/>
</dbReference>
<evidence type="ECO:0000256" key="2">
    <source>
        <dbReference type="ARBA" id="ARBA00012705"/>
    </source>
</evidence>
<dbReference type="GO" id="GO:0006696">
    <property type="term" value="P:ergosterol biosynthetic process"/>
    <property type="evidence" value="ECO:0007669"/>
    <property type="project" value="TreeGrafter"/>
</dbReference>
<dbReference type="GO" id="GO:0005739">
    <property type="term" value="C:mitochondrion"/>
    <property type="evidence" value="ECO:0007669"/>
    <property type="project" value="TreeGrafter"/>
</dbReference>
<evidence type="ECO:0000256" key="5">
    <source>
        <dbReference type="ARBA" id="ARBA00037924"/>
    </source>
</evidence>
<comment type="caution">
    <text evidence="10">The sequence shown here is derived from an EMBL/GenBank/DDBJ whole genome shotgun (WGS) entry which is preliminary data.</text>
</comment>
<dbReference type="SUPFAM" id="SSF53901">
    <property type="entry name" value="Thiolase-like"/>
    <property type="match status" value="2"/>
</dbReference>
<dbReference type="EC" id="2.3.1.9" evidence="2"/>
<dbReference type="NCBIfam" id="TIGR01930">
    <property type="entry name" value="AcCoA-C-Actrans"/>
    <property type="match status" value="1"/>
</dbReference>
<evidence type="ECO:0000259" key="8">
    <source>
        <dbReference type="Pfam" id="PF00108"/>
    </source>
</evidence>
<keyword evidence="3 7" id="KW-0808">Transferase</keyword>
<name>A0A2T0FH24_9ASCO</name>
<accession>A0A2T0FH24</accession>
<dbReference type="InterPro" id="IPR020610">
    <property type="entry name" value="Thiolase_AS"/>
</dbReference>
<dbReference type="InterPro" id="IPR020617">
    <property type="entry name" value="Thiolase_C"/>
</dbReference>
<dbReference type="Proteomes" id="UP000238350">
    <property type="component" value="Unassembled WGS sequence"/>
</dbReference>
<feature type="domain" description="Thiolase N-terminal" evidence="8">
    <location>
        <begin position="4"/>
        <end position="262"/>
    </location>
</feature>
<evidence type="ECO:0000256" key="6">
    <source>
        <dbReference type="PIRSR" id="PIRSR000429-1"/>
    </source>
</evidence>
<organism evidence="10 11">
    <name type="scientific">Wickerhamiella sorbophila</name>
    <dbReference type="NCBI Taxonomy" id="45607"/>
    <lineage>
        <taxon>Eukaryota</taxon>
        <taxon>Fungi</taxon>
        <taxon>Dikarya</taxon>
        <taxon>Ascomycota</taxon>
        <taxon>Saccharomycotina</taxon>
        <taxon>Dipodascomycetes</taxon>
        <taxon>Dipodascales</taxon>
        <taxon>Trichomonascaceae</taxon>
        <taxon>Wickerhamiella</taxon>
    </lineage>
</organism>
<dbReference type="STRING" id="45607.A0A2T0FH24"/>
<evidence type="ECO:0000256" key="7">
    <source>
        <dbReference type="RuleBase" id="RU003557"/>
    </source>
</evidence>
<proteinExistence type="inferred from homology"/>
<dbReference type="Pfam" id="PF00108">
    <property type="entry name" value="Thiolase_N"/>
    <property type="match status" value="1"/>
</dbReference>
<dbReference type="PROSITE" id="PS00099">
    <property type="entry name" value="THIOLASE_3"/>
    <property type="match status" value="1"/>
</dbReference>
<evidence type="ECO:0000313" key="11">
    <source>
        <dbReference type="Proteomes" id="UP000238350"/>
    </source>
</evidence>
<dbReference type="RefSeq" id="XP_024664231.1">
    <property type="nucleotide sequence ID" value="XM_024808463.1"/>
</dbReference>
<dbReference type="InterPro" id="IPR016039">
    <property type="entry name" value="Thiolase-like"/>
</dbReference>
<dbReference type="OrthoDB" id="5404651at2759"/>